<comment type="caution">
    <text evidence="2">The sequence shown here is derived from an EMBL/GenBank/DDBJ whole genome shotgun (WGS) entry which is preliminary data.</text>
</comment>
<dbReference type="InterPro" id="IPR001853">
    <property type="entry name" value="DSBA-like_thioredoxin_dom"/>
</dbReference>
<protein>
    <submittedName>
        <fullName evidence="2">Putative DsbA family dithiol-disulfide isomerase</fullName>
    </submittedName>
</protein>
<dbReference type="PANTHER" id="PTHR13887:SF41">
    <property type="entry name" value="THIOREDOXIN SUPERFAMILY PROTEIN"/>
    <property type="match status" value="1"/>
</dbReference>
<dbReference type="EMBL" id="QLMK01000018">
    <property type="protein sequence ID" value="RAK25890.1"/>
    <property type="molecule type" value="Genomic_DNA"/>
</dbReference>
<proteinExistence type="predicted"/>
<dbReference type="RefSeq" id="WP_111576249.1">
    <property type="nucleotide sequence ID" value="NZ_JBHEEY010000018.1"/>
</dbReference>
<dbReference type="SUPFAM" id="SSF52833">
    <property type="entry name" value="Thioredoxin-like"/>
    <property type="match status" value="1"/>
</dbReference>
<evidence type="ECO:0000259" key="1">
    <source>
        <dbReference type="Pfam" id="PF01323"/>
    </source>
</evidence>
<dbReference type="PANTHER" id="PTHR13887">
    <property type="entry name" value="GLUTATHIONE S-TRANSFERASE KAPPA"/>
    <property type="match status" value="1"/>
</dbReference>
<dbReference type="InterPro" id="IPR036249">
    <property type="entry name" value="Thioredoxin-like_sf"/>
</dbReference>
<dbReference type="AlphaFoldDB" id="A0A364JS77"/>
<dbReference type="GO" id="GO:0016491">
    <property type="term" value="F:oxidoreductase activity"/>
    <property type="evidence" value="ECO:0007669"/>
    <property type="project" value="InterPro"/>
</dbReference>
<dbReference type="GO" id="GO:0016853">
    <property type="term" value="F:isomerase activity"/>
    <property type="evidence" value="ECO:0007669"/>
    <property type="project" value="UniProtKB-KW"/>
</dbReference>
<keyword evidence="2" id="KW-0413">Isomerase</keyword>
<dbReference type="Pfam" id="PF01323">
    <property type="entry name" value="DSBA"/>
    <property type="match status" value="1"/>
</dbReference>
<sequence>MTNKTITIDVISDVVCPWCFVGRKRLQQALSMLPDIDARVQWRPFMLDPTLPPQGKDRQSYLREKFGTGSKIDEIHKQLTQMGEENDIYFDFDAISRSPNTLNAHRVIYWAAQAAPDAQDKVVGELFSFYFEQGLDIGKEDVLVDAATRAGMEGPVIARLLQSDIDADTIREEIDTANRMGVRGVPCFIVDHKYALMGAQNAEVLADAIRQTAEGFEPGITEDR</sequence>
<dbReference type="CDD" id="cd03024">
    <property type="entry name" value="DsbA_FrnE"/>
    <property type="match status" value="1"/>
</dbReference>
<dbReference type="Proteomes" id="UP000249453">
    <property type="component" value="Unassembled WGS sequence"/>
</dbReference>
<organism evidence="2 3">
    <name type="scientific">Falsochrobactrum ovis</name>
    <dbReference type="NCBI Taxonomy" id="1293442"/>
    <lineage>
        <taxon>Bacteria</taxon>
        <taxon>Pseudomonadati</taxon>
        <taxon>Pseudomonadota</taxon>
        <taxon>Alphaproteobacteria</taxon>
        <taxon>Hyphomicrobiales</taxon>
        <taxon>Brucellaceae</taxon>
        <taxon>Falsochrobactrum</taxon>
    </lineage>
</organism>
<dbReference type="Gene3D" id="3.40.30.10">
    <property type="entry name" value="Glutaredoxin"/>
    <property type="match status" value="1"/>
</dbReference>
<feature type="domain" description="DSBA-like thioredoxin" evidence="1">
    <location>
        <begin position="7"/>
        <end position="209"/>
    </location>
</feature>
<reference evidence="2 3" key="1">
    <citation type="submission" date="2018-06" db="EMBL/GenBank/DDBJ databases">
        <title>Genomic Encyclopedia of Type Strains, Phase IV (KMG-IV): sequencing the most valuable type-strain genomes for metagenomic binning, comparative biology and taxonomic classification.</title>
        <authorList>
            <person name="Goeker M."/>
        </authorList>
    </citation>
    <scope>NUCLEOTIDE SEQUENCE [LARGE SCALE GENOMIC DNA]</scope>
    <source>
        <strain evidence="2 3">DSM 26720</strain>
    </source>
</reference>
<evidence type="ECO:0000313" key="2">
    <source>
        <dbReference type="EMBL" id="RAK25890.1"/>
    </source>
</evidence>
<name>A0A364JS77_9HYPH</name>
<keyword evidence="3" id="KW-1185">Reference proteome</keyword>
<evidence type="ECO:0000313" key="3">
    <source>
        <dbReference type="Proteomes" id="UP000249453"/>
    </source>
</evidence>
<dbReference type="OrthoDB" id="9799122at2"/>
<accession>A0A364JS77</accession>
<gene>
    <name evidence="2" type="ORF">C7374_1185</name>
</gene>